<dbReference type="PANTHER" id="PTHR12471">
    <property type="entry name" value="VACUOLAR ATP SYNTHASE SUBUNIT S1"/>
    <property type="match status" value="1"/>
</dbReference>
<feature type="domain" description="V-type proton ATPase subunit S1 luminal" evidence="7">
    <location>
        <begin position="74"/>
        <end position="207"/>
    </location>
</feature>
<dbReference type="EnsemblMetazoa" id="MESCA006114-RA">
    <property type="protein sequence ID" value="MESCA006114-PA"/>
    <property type="gene ID" value="MESCA006114"/>
</dbReference>
<evidence type="ECO:0000256" key="2">
    <source>
        <dbReference type="ARBA" id="ARBA00009037"/>
    </source>
</evidence>
<dbReference type="Proteomes" id="UP000015102">
    <property type="component" value="Unassembled WGS sequence"/>
</dbReference>
<evidence type="ECO:0000256" key="6">
    <source>
        <dbReference type="SAM" id="Phobius"/>
    </source>
</evidence>
<keyword evidence="10" id="KW-1185">Reference proteome</keyword>
<evidence type="ECO:0000313" key="9">
    <source>
        <dbReference type="EnsemblMetazoa" id="MESCA006114-PA"/>
    </source>
</evidence>
<dbReference type="Pfam" id="PF20520">
    <property type="entry name" value="Ac45-VOA1_TM"/>
    <property type="match status" value="1"/>
</dbReference>
<evidence type="ECO:0000256" key="5">
    <source>
        <dbReference type="ARBA" id="ARBA00023136"/>
    </source>
</evidence>
<feature type="domain" description="V-type proton ATPase subunit S1/VOA1 transmembrane" evidence="8">
    <location>
        <begin position="221"/>
        <end position="259"/>
    </location>
</feature>
<dbReference type="GO" id="GO:0033176">
    <property type="term" value="C:proton-transporting V-type ATPase complex"/>
    <property type="evidence" value="ECO:0007669"/>
    <property type="project" value="TreeGrafter"/>
</dbReference>
<proteinExistence type="inferred from homology"/>
<dbReference type="STRING" id="36166.T1GR42"/>
<accession>T1GR42</accession>
<dbReference type="InterPro" id="IPR046756">
    <property type="entry name" value="VAS1/VOA1_TM"/>
</dbReference>
<evidence type="ECO:0000313" key="10">
    <source>
        <dbReference type="Proteomes" id="UP000015102"/>
    </source>
</evidence>
<evidence type="ECO:0000256" key="1">
    <source>
        <dbReference type="ARBA" id="ARBA00004167"/>
    </source>
</evidence>
<dbReference type="GO" id="GO:0001671">
    <property type="term" value="F:ATPase activator activity"/>
    <property type="evidence" value="ECO:0007669"/>
    <property type="project" value="TreeGrafter"/>
</dbReference>
<comment type="similarity">
    <text evidence="2">Belongs to the vacuolar ATPase subunit S1 family.</text>
</comment>
<evidence type="ECO:0000259" key="8">
    <source>
        <dbReference type="Pfam" id="PF20520"/>
    </source>
</evidence>
<evidence type="ECO:0000256" key="4">
    <source>
        <dbReference type="ARBA" id="ARBA00022989"/>
    </source>
</evidence>
<comment type="subcellular location">
    <subcellularLocation>
        <location evidence="1">Membrane</location>
        <topology evidence="1">Single-pass membrane protein</topology>
    </subcellularLocation>
</comment>
<evidence type="ECO:0008006" key="11">
    <source>
        <dbReference type="Google" id="ProtNLM"/>
    </source>
</evidence>
<name>T1GR42_MEGSC</name>
<dbReference type="AlphaFoldDB" id="T1GR42"/>
<keyword evidence="5 6" id="KW-0472">Membrane</keyword>
<dbReference type="PANTHER" id="PTHR12471:SF4">
    <property type="entry name" value="AGAP001624-PA"/>
    <property type="match status" value="1"/>
</dbReference>
<dbReference type="InterPro" id="IPR008388">
    <property type="entry name" value="Ac45_acc_su"/>
</dbReference>
<dbReference type="OMA" id="HYLYKRE"/>
<sequence>NSSIHLDKDDYPKLAGILASNRWSYLPQQNLPIEPFDYTSNLEIITLTGDYSQQDTEISGLYNDAVNTFGSGQVLAILACKDGEGHYLYKREANDPKTTTSEPEKTEEDFVYISQDGKGILYTTSALILHFNIFIRFNFTKSGGYWSLQAANIDYNNAQINSILPISRRSCLPEAPIGFSYRCSSSDLFFNGTDGNLTIKDFQVQPWTKDSSFSDAYNCVGFVTIPILSGLFICSIVIGILSVGINLLMSIKTPTKFDNNRSKQLSFTVQD</sequence>
<dbReference type="GO" id="GO:0030641">
    <property type="term" value="P:regulation of cellular pH"/>
    <property type="evidence" value="ECO:0007669"/>
    <property type="project" value="TreeGrafter"/>
</dbReference>
<dbReference type="InterPro" id="IPR046755">
    <property type="entry name" value="VAS1_LD"/>
</dbReference>
<feature type="transmembrane region" description="Helical" evidence="6">
    <location>
        <begin position="227"/>
        <end position="249"/>
    </location>
</feature>
<reference evidence="9" key="2">
    <citation type="submission" date="2015-06" db="UniProtKB">
        <authorList>
            <consortium name="EnsemblMetazoa"/>
        </authorList>
    </citation>
    <scope>IDENTIFICATION</scope>
</reference>
<evidence type="ECO:0000256" key="3">
    <source>
        <dbReference type="ARBA" id="ARBA00022692"/>
    </source>
</evidence>
<reference evidence="10" key="1">
    <citation type="submission" date="2013-02" db="EMBL/GenBank/DDBJ databases">
        <authorList>
            <person name="Hughes D."/>
        </authorList>
    </citation>
    <scope>NUCLEOTIDE SEQUENCE</scope>
    <source>
        <strain>Durham</strain>
        <strain evidence="10">NC isolate 2 -- Noor lab</strain>
    </source>
</reference>
<evidence type="ECO:0000259" key="7">
    <source>
        <dbReference type="Pfam" id="PF05827"/>
    </source>
</evidence>
<keyword evidence="4 6" id="KW-1133">Transmembrane helix</keyword>
<dbReference type="EMBL" id="CAQQ02142394">
    <property type="status" value="NOT_ANNOTATED_CDS"/>
    <property type="molecule type" value="Genomic_DNA"/>
</dbReference>
<protein>
    <recommendedName>
        <fullName evidence="11">Vacuolar ATP synthase subunit S1</fullName>
    </recommendedName>
</protein>
<organism evidence="9 10">
    <name type="scientific">Megaselia scalaris</name>
    <name type="common">Humpbacked fly</name>
    <name type="synonym">Phora scalaris</name>
    <dbReference type="NCBI Taxonomy" id="36166"/>
    <lineage>
        <taxon>Eukaryota</taxon>
        <taxon>Metazoa</taxon>
        <taxon>Ecdysozoa</taxon>
        <taxon>Arthropoda</taxon>
        <taxon>Hexapoda</taxon>
        <taxon>Insecta</taxon>
        <taxon>Pterygota</taxon>
        <taxon>Neoptera</taxon>
        <taxon>Endopterygota</taxon>
        <taxon>Diptera</taxon>
        <taxon>Brachycera</taxon>
        <taxon>Muscomorpha</taxon>
        <taxon>Platypezoidea</taxon>
        <taxon>Phoridae</taxon>
        <taxon>Megaseliini</taxon>
        <taxon>Megaselia</taxon>
    </lineage>
</organism>
<dbReference type="Gene3D" id="2.40.160.110">
    <property type="match status" value="1"/>
</dbReference>
<dbReference type="Pfam" id="PF05827">
    <property type="entry name" value="VAS1_LD"/>
    <property type="match status" value="1"/>
</dbReference>
<dbReference type="HOGENOM" id="CLU_059623_0_0_1"/>
<keyword evidence="3 6" id="KW-0812">Transmembrane</keyword>